<feature type="transmembrane region" description="Helical" evidence="1">
    <location>
        <begin position="458"/>
        <end position="481"/>
    </location>
</feature>
<feature type="transmembrane region" description="Helical" evidence="1">
    <location>
        <begin position="9"/>
        <end position="27"/>
    </location>
</feature>
<feature type="transmembrane region" description="Helical" evidence="1">
    <location>
        <begin position="365"/>
        <end position="385"/>
    </location>
</feature>
<evidence type="ECO:0000256" key="1">
    <source>
        <dbReference type="SAM" id="Phobius"/>
    </source>
</evidence>
<feature type="transmembrane region" description="Helical" evidence="1">
    <location>
        <begin position="419"/>
        <end position="438"/>
    </location>
</feature>
<gene>
    <name evidence="2" type="ORF">E7201_03840</name>
</gene>
<feature type="transmembrane region" description="Helical" evidence="1">
    <location>
        <begin position="652"/>
        <end position="672"/>
    </location>
</feature>
<accession>A0A927WPW3</accession>
<keyword evidence="1" id="KW-0812">Transmembrane</keyword>
<sequence>MKDFKYNRGLVLVIIVGLIAAIMISFARHDVEEANRQIDLATNYEDLLELADREGLPADEVLAKAKEAGITSLAVYDTTFKKLNANGKATAIAGSEILANYHSGALSDPMWRQLVVDGKIQGNEIYIVGHDARTWKELKEDVPRRLGKERVELLQVGNEEVMAVKAHFESFVKMDIGMPTDEMEAVNKAGFHVIARPSNFNQCTDEDVKAMFKRMDGIDISEVVFSGSQVLGANKALQTTVDEMKARNLTMGLIEGVTQLQFYKQDGMDEVVKGIGYDKVARLYAIPKDEQPKLKIATAVERWANTDEERNIRIDLLRIYDKPSPNMSLLETNMQYFKDTHDILVAHGYTVGPAGTYAAFYPSKFLRALVMAGVAAAAVLYLSLVIPSLNTAVKKQWLLFVVFALCAAVPVLMGTGAKIRVIAALASANLFPALAVIFQLDRIRYLRDKISLGFGKMLVTGLIALFVTGALSYIGAAYLSASLADTEYLLEFQIFRGIKLTFVLPLILVGIAFLQRFDIFDGRMDDTDGVLNQLKKILDMPVKIKTLFLMFVVLIAGVVFVARSGHTSGMPVSATELKFRAFLEQAFYARPRTKELLIGHPAFMLAVMAFWRKWPTMVFFGLVLIATIGQGSMVETFAHMRTPVYMSFMRGIGGIVLGAGIGAIAMMLVQLWQTVISRAKERKAA</sequence>
<dbReference type="Proteomes" id="UP000761380">
    <property type="component" value="Unassembled WGS sequence"/>
</dbReference>
<feature type="transmembrane region" description="Helical" evidence="1">
    <location>
        <begin position="618"/>
        <end position="640"/>
    </location>
</feature>
<dbReference type="InterPro" id="IPR043748">
    <property type="entry name" value="DUF5693"/>
</dbReference>
<name>A0A927WPW3_SELRU</name>
<dbReference type="EMBL" id="SVBY01000018">
    <property type="protein sequence ID" value="MBE6092296.1"/>
    <property type="molecule type" value="Genomic_DNA"/>
</dbReference>
<keyword evidence="1" id="KW-1133">Transmembrane helix</keyword>
<feature type="transmembrane region" description="Helical" evidence="1">
    <location>
        <begin position="544"/>
        <end position="562"/>
    </location>
</feature>
<evidence type="ECO:0000313" key="2">
    <source>
        <dbReference type="EMBL" id="MBE6092296.1"/>
    </source>
</evidence>
<feature type="transmembrane region" description="Helical" evidence="1">
    <location>
        <begin position="493"/>
        <end position="514"/>
    </location>
</feature>
<organism evidence="2 3">
    <name type="scientific">Selenomonas ruminantium</name>
    <dbReference type="NCBI Taxonomy" id="971"/>
    <lineage>
        <taxon>Bacteria</taxon>
        <taxon>Bacillati</taxon>
        <taxon>Bacillota</taxon>
        <taxon>Negativicutes</taxon>
        <taxon>Selenomonadales</taxon>
        <taxon>Selenomonadaceae</taxon>
        <taxon>Selenomonas</taxon>
    </lineage>
</organism>
<feature type="transmembrane region" description="Helical" evidence="1">
    <location>
        <begin position="397"/>
        <end position="413"/>
    </location>
</feature>
<protein>
    <submittedName>
        <fullName evidence="2">Uncharacterized protein</fullName>
    </submittedName>
</protein>
<comment type="caution">
    <text evidence="2">The sequence shown here is derived from an EMBL/GenBank/DDBJ whole genome shotgun (WGS) entry which is preliminary data.</text>
</comment>
<proteinExistence type="predicted"/>
<keyword evidence="1" id="KW-0472">Membrane</keyword>
<dbReference type="AlphaFoldDB" id="A0A927WPW3"/>
<dbReference type="Pfam" id="PF18949">
    <property type="entry name" value="DUF5693"/>
    <property type="match status" value="1"/>
</dbReference>
<feature type="transmembrane region" description="Helical" evidence="1">
    <location>
        <begin position="596"/>
        <end position="611"/>
    </location>
</feature>
<reference evidence="2" key="1">
    <citation type="submission" date="2019-04" db="EMBL/GenBank/DDBJ databases">
        <title>Evolution of Biomass-Degrading Anaerobic Consortia Revealed by Metagenomics.</title>
        <authorList>
            <person name="Peng X."/>
        </authorList>
    </citation>
    <scope>NUCLEOTIDE SEQUENCE</scope>
    <source>
        <strain evidence="2">SIG240</strain>
    </source>
</reference>
<evidence type="ECO:0000313" key="3">
    <source>
        <dbReference type="Proteomes" id="UP000761380"/>
    </source>
</evidence>